<evidence type="ECO:0000313" key="3">
    <source>
        <dbReference type="Proteomes" id="UP000823877"/>
    </source>
</evidence>
<evidence type="ECO:0000256" key="1">
    <source>
        <dbReference type="SAM" id="Phobius"/>
    </source>
</evidence>
<dbReference type="Proteomes" id="UP000823877">
    <property type="component" value="Unassembled WGS sequence"/>
</dbReference>
<accession>A0A9D2MK33</accession>
<evidence type="ECO:0000313" key="2">
    <source>
        <dbReference type="EMBL" id="HJB75563.1"/>
    </source>
</evidence>
<protein>
    <submittedName>
        <fullName evidence="2">Uncharacterized protein</fullName>
    </submittedName>
</protein>
<dbReference type="EMBL" id="DWXN01000012">
    <property type="protein sequence ID" value="HJB75563.1"/>
    <property type="molecule type" value="Genomic_DNA"/>
</dbReference>
<keyword evidence="1" id="KW-0472">Membrane</keyword>
<gene>
    <name evidence="2" type="ORF">IAA37_07850</name>
</gene>
<proteinExistence type="predicted"/>
<name>A0A9D2MK33_9FIRM</name>
<reference evidence="2" key="2">
    <citation type="submission" date="2021-04" db="EMBL/GenBank/DDBJ databases">
        <authorList>
            <person name="Gilroy R."/>
        </authorList>
    </citation>
    <scope>NUCLEOTIDE SEQUENCE</scope>
    <source>
        <strain evidence="2">CHK188-16595</strain>
    </source>
</reference>
<keyword evidence="1" id="KW-0812">Transmembrane</keyword>
<organism evidence="2 3">
    <name type="scientific">Candidatus Eubacterium faecale</name>
    <dbReference type="NCBI Taxonomy" id="2838568"/>
    <lineage>
        <taxon>Bacteria</taxon>
        <taxon>Bacillati</taxon>
        <taxon>Bacillota</taxon>
        <taxon>Clostridia</taxon>
        <taxon>Eubacteriales</taxon>
        <taxon>Eubacteriaceae</taxon>
        <taxon>Eubacterium</taxon>
    </lineage>
</organism>
<comment type="caution">
    <text evidence="2">The sequence shown here is derived from an EMBL/GenBank/DDBJ whole genome shotgun (WGS) entry which is preliminary data.</text>
</comment>
<keyword evidence="1" id="KW-1133">Transmembrane helix</keyword>
<sequence>METYQIILILVVVAAVGILILPAFNRWQFKRLPYDQQVLTIMRQAKGLIYWKNISHGRIGSLFYVKNKRKILVYPWLLDENGRMVIQKENPFDLWDYPEDHPPLNEDEIKQAREELQKYSDKSAVKIVFHDPFENGNAQQQPKQ</sequence>
<dbReference type="AlphaFoldDB" id="A0A9D2MK33"/>
<reference evidence="2" key="1">
    <citation type="journal article" date="2021" name="PeerJ">
        <title>Extensive microbial diversity within the chicken gut microbiome revealed by metagenomics and culture.</title>
        <authorList>
            <person name="Gilroy R."/>
            <person name="Ravi A."/>
            <person name="Getino M."/>
            <person name="Pursley I."/>
            <person name="Horton D.L."/>
            <person name="Alikhan N.F."/>
            <person name="Baker D."/>
            <person name="Gharbi K."/>
            <person name="Hall N."/>
            <person name="Watson M."/>
            <person name="Adriaenssens E.M."/>
            <person name="Foster-Nyarko E."/>
            <person name="Jarju S."/>
            <person name="Secka A."/>
            <person name="Antonio M."/>
            <person name="Oren A."/>
            <person name="Chaudhuri R.R."/>
            <person name="La Ragione R."/>
            <person name="Hildebrand F."/>
            <person name="Pallen M.J."/>
        </authorList>
    </citation>
    <scope>NUCLEOTIDE SEQUENCE</scope>
    <source>
        <strain evidence="2">CHK188-16595</strain>
    </source>
</reference>
<feature type="transmembrane region" description="Helical" evidence="1">
    <location>
        <begin position="6"/>
        <end position="24"/>
    </location>
</feature>